<dbReference type="InterPro" id="IPR026889">
    <property type="entry name" value="Zn_Tnp"/>
</dbReference>
<keyword evidence="2" id="KW-0614">Plasmid</keyword>
<proteinExistence type="predicted"/>
<dbReference type="Proteomes" id="UP000008210">
    <property type="component" value="Plasmid megaplasmid pHG1"/>
</dbReference>
<dbReference type="eggNOG" id="COG0517">
    <property type="taxonomic scope" value="Bacteria"/>
</dbReference>
<keyword evidence="3" id="KW-1185">Reference proteome</keyword>
<accession>Q7WXN1</accession>
<dbReference type="AlphaFoldDB" id="Q7WXN1"/>
<dbReference type="PANTHER" id="PTHR37023:SF1">
    <property type="entry name" value="ISSOD25 TRANSPOSASE TNPA_ISSOD25"/>
    <property type="match status" value="1"/>
</dbReference>
<name>Q7WXN1_CUPNH</name>
<feature type="domain" description="Transposase zinc-binding" evidence="1">
    <location>
        <begin position="98"/>
        <end position="139"/>
    </location>
</feature>
<dbReference type="HOGENOM" id="CLU_1270542_0_0_4"/>
<dbReference type="EMBL" id="AY305378">
    <property type="protein sequence ID" value="AAP85840.1"/>
    <property type="molecule type" value="Genomic_DNA"/>
</dbReference>
<evidence type="ECO:0000259" key="1">
    <source>
        <dbReference type="Pfam" id="PF14319"/>
    </source>
</evidence>
<organism evidence="2 3">
    <name type="scientific">Cupriavidus necator (strain ATCC 17699 / DSM 428 / KCTC 22496 / NCIMB 10442 / H16 / Stanier 337)</name>
    <name type="common">Ralstonia eutropha</name>
    <dbReference type="NCBI Taxonomy" id="381666"/>
    <lineage>
        <taxon>Bacteria</taxon>
        <taxon>Pseudomonadati</taxon>
        <taxon>Pseudomonadota</taxon>
        <taxon>Betaproteobacteria</taxon>
        <taxon>Burkholderiales</taxon>
        <taxon>Burkholderiaceae</taxon>
        <taxon>Cupriavidus</taxon>
    </lineage>
</organism>
<gene>
    <name evidence="2" type="ordered locus">PHG087</name>
</gene>
<protein>
    <submittedName>
        <fullName evidence="2">Putative transposase</fullName>
    </submittedName>
</protein>
<dbReference type="PANTHER" id="PTHR37023">
    <property type="entry name" value="TRANSPOSASE"/>
    <property type="match status" value="1"/>
</dbReference>
<reference evidence="2 3" key="1">
    <citation type="journal article" date="2003" name="J. Mol. Biol.">
        <title>Complete nucleotide sequence of pHG1: a Ralstonia eutropha H16 megaplasmid encoding key enzymes of H(2)-based lithoautotrophy and anaerobiosis.</title>
        <authorList>
            <person name="Schwartz E."/>
            <person name="Henne A."/>
            <person name="Cramm R."/>
            <person name="Eitinger T."/>
            <person name="Friedrich B."/>
            <person name="Gottschalk G."/>
        </authorList>
    </citation>
    <scope>NUCLEOTIDE SEQUENCE [LARGE SCALE GENOMIC DNA]</scope>
    <source>
        <strain evidence="3">ATCC 17699 / DSM 428 / KCTC 22496 / NCIMB 10442 / H16 / Stanier 337</strain>
        <plasmid evidence="2 3">megaplasmid pHG1</plasmid>
    </source>
</reference>
<dbReference type="KEGG" id="reh:PHG087"/>
<geneLocation type="plasmid" evidence="2 3">
    <name>megaplasmid pHG1</name>
</geneLocation>
<evidence type="ECO:0000313" key="3">
    <source>
        <dbReference type="Proteomes" id="UP000008210"/>
    </source>
</evidence>
<sequence length="217" mass="23282">MRECRSPGVQHQGGANLRAEVLRVGGDGAQGVGGDIKQQAVDHRLVVPRDGADGRGQREHDVVVLHGQQIVTARFEPATCRAGLALGAMPVAAGNGEQPITCRHRACPKCQSLARAQWLEHRQAELLPEVEYFHVVFTVPDPIAALAYQNKNLYDILFRTSAETLRTIAADPKHLGAEIGGQTSSGPAHRFVAAIANQKNPLLREIRTLRSVGTGGG</sequence>
<evidence type="ECO:0000313" key="2">
    <source>
        <dbReference type="EMBL" id="AAP85840.1"/>
    </source>
</evidence>
<dbReference type="Pfam" id="PF14319">
    <property type="entry name" value="Zn_Tnp_IS91"/>
    <property type="match status" value="1"/>
</dbReference>